<sequence>MKRSSLQPFGQAIDLQREQSTMNVFTRATQGWDDIRWVMTRRFTSRYPQRQDEVMPREPSVFSVFSRREHQ</sequence>
<dbReference type="Proteomes" id="UP001209878">
    <property type="component" value="Unassembled WGS sequence"/>
</dbReference>
<name>A0AAD9P397_RIDPI</name>
<evidence type="ECO:0000313" key="1">
    <source>
        <dbReference type="EMBL" id="KAK2187343.1"/>
    </source>
</evidence>
<proteinExistence type="predicted"/>
<dbReference type="EMBL" id="JAODUO010000169">
    <property type="protein sequence ID" value="KAK2187343.1"/>
    <property type="molecule type" value="Genomic_DNA"/>
</dbReference>
<evidence type="ECO:0000313" key="2">
    <source>
        <dbReference type="Proteomes" id="UP001209878"/>
    </source>
</evidence>
<gene>
    <name evidence="1" type="ORF">NP493_169g05000</name>
</gene>
<comment type="caution">
    <text evidence="1">The sequence shown here is derived from an EMBL/GenBank/DDBJ whole genome shotgun (WGS) entry which is preliminary data.</text>
</comment>
<reference evidence="1" key="1">
    <citation type="journal article" date="2023" name="Mol. Biol. Evol.">
        <title>Third-Generation Sequencing Reveals the Adaptive Role of the Epigenome in Three Deep-Sea Polychaetes.</title>
        <authorList>
            <person name="Perez M."/>
            <person name="Aroh O."/>
            <person name="Sun Y."/>
            <person name="Lan Y."/>
            <person name="Juniper S.K."/>
            <person name="Young C.R."/>
            <person name="Angers B."/>
            <person name="Qian P.Y."/>
        </authorList>
    </citation>
    <scope>NUCLEOTIDE SEQUENCE</scope>
    <source>
        <strain evidence="1">R07B-5</strain>
    </source>
</reference>
<accession>A0AAD9P397</accession>
<protein>
    <submittedName>
        <fullName evidence="1">Uncharacterized protein</fullName>
    </submittedName>
</protein>
<organism evidence="1 2">
    <name type="scientific">Ridgeia piscesae</name>
    <name type="common">Tubeworm</name>
    <dbReference type="NCBI Taxonomy" id="27915"/>
    <lineage>
        <taxon>Eukaryota</taxon>
        <taxon>Metazoa</taxon>
        <taxon>Spiralia</taxon>
        <taxon>Lophotrochozoa</taxon>
        <taxon>Annelida</taxon>
        <taxon>Polychaeta</taxon>
        <taxon>Sedentaria</taxon>
        <taxon>Canalipalpata</taxon>
        <taxon>Sabellida</taxon>
        <taxon>Siboglinidae</taxon>
        <taxon>Ridgeia</taxon>
    </lineage>
</organism>
<dbReference type="AlphaFoldDB" id="A0AAD9P397"/>
<keyword evidence="2" id="KW-1185">Reference proteome</keyword>